<feature type="region of interest" description="Disordered" evidence="1">
    <location>
        <begin position="154"/>
        <end position="255"/>
    </location>
</feature>
<keyword evidence="3" id="KW-1185">Reference proteome</keyword>
<evidence type="ECO:0000256" key="1">
    <source>
        <dbReference type="SAM" id="MobiDB-lite"/>
    </source>
</evidence>
<name>A0A1W4WMP6_AGRPL</name>
<dbReference type="GeneID" id="108737045"/>
<feature type="region of interest" description="Disordered" evidence="1">
    <location>
        <begin position="73"/>
        <end position="92"/>
    </location>
</feature>
<gene>
    <name evidence="4" type="primary">LOC108737045</name>
</gene>
<dbReference type="Proteomes" id="UP000192223">
    <property type="component" value="Unplaced"/>
</dbReference>
<feature type="compositionally biased region" description="Low complexity" evidence="1">
    <location>
        <begin position="174"/>
        <end position="211"/>
    </location>
</feature>
<evidence type="ECO:0000313" key="4">
    <source>
        <dbReference type="RefSeq" id="XP_018325201.1"/>
    </source>
</evidence>
<dbReference type="RefSeq" id="XP_018325201.1">
    <property type="nucleotide sequence ID" value="XM_018469699.1"/>
</dbReference>
<evidence type="ECO:0000313" key="3">
    <source>
        <dbReference type="Proteomes" id="UP000192223"/>
    </source>
</evidence>
<accession>A0A1W4WMP6</accession>
<dbReference type="SUPFAM" id="SSF47565">
    <property type="entry name" value="Insect pheromone/odorant-binding proteins"/>
    <property type="match status" value="1"/>
</dbReference>
<evidence type="ECO:0000256" key="2">
    <source>
        <dbReference type="SAM" id="SignalP"/>
    </source>
</evidence>
<dbReference type="GO" id="GO:0005549">
    <property type="term" value="F:odorant binding"/>
    <property type="evidence" value="ECO:0007669"/>
    <property type="project" value="InterPro"/>
</dbReference>
<sequence length="443" mass="51402">MLHWVTTILLLFLCLASTPLAENLFKNSSRNNLNNNKVNDPFQSLILEMKKYIKDCKLDPSSEELKEKYGGVYMNNNNKRRSSRNSKEINDDDASFSSRQYYLTKAHLRHLDNKNLNNSNYTTQQEHASAYGRNWNMGGNDNYKLNNFGENLLRNGNYNNNENRNRNDRRNGCKNDQNNNSNNYDRNGPDRNGNGYSNQNNRQNSYNSDNYPGQNYNSQGTGDFYNRRSDGMDRGYSSNMETILEPSSHGTNRNYQSYQNQQTRHYGTMPYPAGSSFTSISNYNRQSERQDDIDNRRSSGSYYIISGSSEYGNGNRKYMRNNQNIAGLQPPQQVIMARQQEGRYPRSSGNLNDWNKSEENVECIARCILGYLDVLDEDKTPTEMALIKWLQDHENDSNNRIKALRKIRRCYARLSTSDIEESCEFSRTLCHCLEIDIKNLTNL</sequence>
<proteinExistence type="predicted"/>
<keyword evidence="2" id="KW-0732">Signal</keyword>
<dbReference type="InParanoid" id="A0A1W4WMP6"/>
<evidence type="ECO:0008006" key="5">
    <source>
        <dbReference type="Google" id="ProtNLM"/>
    </source>
</evidence>
<reference evidence="4" key="1">
    <citation type="submission" date="2025-08" db="UniProtKB">
        <authorList>
            <consortium name="RefSeq"/>
        </authorList>
    </citation>
    <scope>IDENTIFICATION</scope>
    <source>
        <tissue evidence="4">Entire body</tissue>
    </source>
</reference>
<dbReference type="KEGG" id="apln:108737045"/>
<organism evidence="3 4">
    <name type="scientific">Agrilus planipennis</name>
    <name type="common">Emerald ash borer</name>
    <name type="synonym">Agrilus marcopoli</name>
    <dbReference type="NCBI Taxonomy" id="224129"/>
    <lineage>
        <taxon>Eukaryota</taxon>
        <taxon>Metazoa</taxon>
        <taxon>Ecdysozoa</taxon>
        <taxon>Arthropoda</taxon>
        <taxon>Hexapoda</taxon>
        <taxon>Insecta</taxon>
        <taxon>Pterygota</taxon>
        <taxon>Neoptera</taxon>
        <taxon>Endopterygota</taxon>
        <taxon>Coleoptera</taxon>
        <taxon>Polyphaga</taxon>
        <taxon>Elateriformia</taxon>
        <taxon>Buprestoidea</taxon>
        <taxon>Buprestidae</taxon>
        <taxon>Agrilinae</taxon>
        <taxon>Agrilus</taxon>
    </lineage>
</organism>
<protein>
    <recommendedName>
        <fullName evidence="5">Serine/threonine-protein kinase clkA</fullName>
    </recommendedName>
</protein>
<feature type="compositionally biased region" description="Polar residues" evidence="1">
    <location>
        <begin position="212"/>
        <end position="221"/>
    </location>
</feature>
<dbReference type="Gene3D" id="1.10.238.20">
    <property type="entry name" value="Pheromone/general odorant binding protein domain"/>
    <property type="match status" value="1"/>
</dbReference>
<feature type="chain" id="PRO_5010726329" description="Serine/threonine-protein kinase clkA" evidence="2">
    <location>
        <begin position="22"/>
        <end position="443"/>
    </location>
</feature>
<feature type="signal peptide" evidence="2">
    <location>
        <begin position="1"/>
        <end position="21"/>
    </location>
</feature>
<dbReference type="InterPro" id="IPR036728">
    <property type="entry name" value="PBP_GOBP_sf"/>
</dbReference>
<feature type="compositionally biased region" description="Basic and acidic residues" evidence="1">
    <location>
        <begin position="163"/>
        <end position="173"/>
    </location>
</feature>
<dbReference type="AlphaFoldDB" id="A0A1W4WMP6"/>
<dbReference type="OrthoDB" id="6774671at2759"/>